<comment type="caution">
    <text evidence="1">The sequence shown here is derived from an EMBL/GenBank/DDBJ whole genome shotgun (WGS) entry which is preliminary data.</text>
</comment>
<reference evidence="1 2" key="1">
    <citation type="submission" date="2013-05" db="EMBL/GenBank/DDBJ databases">
        <title>Genome sequence of Streptomyces sparsogenes DSM 40356.</title>
        <authorList>
            <person name="Coyne S."/>
            <person name="Seebeck F.P."/>
        </authorList>
    </citation>
    <scope>NUCLEOTIDE SEQUENCE [LARGE SCALE GENOMIC DNA]</scope>
    <source>
        <strain evidence="1 2">DSM 40356</strain>
    </source>
</reference>
<dbReference type="EMBL" id="ASQP01000003">
    <property type="protein sequence ID" value="OMI41563.1"/>
    <property type="molecule type" value="Genomic_DNA"/>
</dbReference>
<dbReference type="AlphaFoldDB" id="A0A1R1STF6"/>
<accession>A0A1R1STF6</accession>
<gene>
    <name evidence="1" type="ORF">SPAR_00200</name>
</gene>
<organism evidence="1 2">
    <name type="scientific">Streptomyces sparsogenes DSM 40356</name>
    <dbReference type="NCBI Taxonomy" id="1331668"/>
    <lineage>
        <taxon>Bacteria</taxon>
        <taxon>Bacillati</taxon>
        <taxon>Actinomycetota</taxon>
        <taxon>Actinomycetes</taxon>
        <taxon>Kitasatosporales</taxon>
        <taxon>Streptomycetaceae</taxon>
        <taxon>Streptomyces</taxon>
    </lineage>
</organism>
<evidence type="ECO:0000313" key="1">
    <source>
        <dbReference type="EMBL" id="OMI41563.1"/>
    </source>
</evidence>
<evidence type="ECO:0000313" key="2">
    <source>
        <dbReference type="Proteomes" id="UP000186168"/>
    </source>
</evidence>
<proteinExistence type="predicted"/>
<dbReference type="Proteomes" id="UP000186168">
    <property type="component" value="Unassembled WGS sequence"/>
</dbReference>
<dbReference type="GeneID" id="96746376"/>
<keyword evidence="2" id="KW-1185">Reference proteome</keyword>
<dbReference type="RefSeq" id="WP_065966248.1">
    <property type="nucleotide sequence ID" value="NZ_ASQP01000003.1"/>
</dbReference>
<protein>
    <submittedName>
        <fullName evidence="1">Uncharacterized protein</fullName>
    </submittedName>
</protein>
<name>A0A1R1STF6_9ACTN</name>
<sequence length="66" mass="7279">MNDRDELEMFAYCSMSCKEFTEAAVAVAEAPFSAAVERQAEWLFDVSRLLDARTNPGDFEAPGGDV</sequence>